<gene>
    <name evidence="2" type="ORF">CH341_17610</name>
</gene>
<keyword evidence="1" id="KW-1133">Transmembrane helix</keyword>
<proteinExistence type="predicted"/>
<keyword evidence="1" id="KW-0812">Transmembrane</keyword>
<evidence type="ECO:0000313" key="3">
    <source>
        <dbReference type="Proteomes" id="UP000249130"/>
    </source>
</evidence>
<evidence type="ECO:0000256" key="1">
    <source>
        <dbReference type="SAM" id="Phobius"/>
    </source>
</evidence>
<organism evidence="2 3">
    <name type="scientific">Rhodoplanes roseus</name>
    <dbReference type="NCBI Taxonomy" id="29409"/>
    <lineage>
        <taxon>Bacteria</taxon>
        <taxon>Pseudomonadati</taxon>
        <taxon>Pseudomonadota</taxon>
        <taxon>Alphaproteobacteria</taxon>
        <taxon>Hyphomicrobiales</taxon>
        <taxon>Nitrobacteraceae</taxon>
        <taxon>Rhodoplanes</taxon>
    </lineage>
</organism>
<accession>A0A327KV86</accession>
<dbReference type="Proteomes" id="UP000249130">
    <property type="component" value="Unassembled WGS sequence"/>
</dbReference>
<dbReference type="EMBL" id="NPEX01000125">
    <property type="protein sequence ID" value="RAI42810.1"/>
    <property type="molecule type" value="Genomic_DNA"/>
</dbReference>
<evidence type="ECO:0000313" key="2">
    <source>
        <dbReference type="EMBL" id="RAI42810.1"/>
    </source>
</evidence>
<protein>
    <submittedName>
        <fullName evidence="2">Uncharacterized protein</fullName>
    </submittedName>
</protein>
<comment type="caution">
    <text evidence="2">The sequence shown here is derived from an EMBL/GenBank/DDBJ whole genome shotgun (WGS) entry which is preliminary data.</text>
</comment>
<keyword evidence="1" id="KW-0472">Membrane</keyword>
<dbReference type="AlphaFoldDB" id="A0A327KV86"/>
<reference evidence="2 3" key="1">
    <citation type="submission" date="2017-07" db="EMBL/GenBank/DDBJ databases">
        <title>Draft Genome Sequences of Select Purple Nonsulfur Bacteria.</title>
        <authorList>
            <person name="Lasarre B."/>
            <person name="Mckinlay J.B."/>
        </authorList>
    </citation>
    <scope>NUCLEOTIDE SEQUENCE [LARGE SCALE GENOMIC DNA]</scope>
    <source>
        <strain evidence="2 3">DSM 5909</strain>
    </source>
</reference>
<feature type="transmembrane region" description="Helical" evidence="1">
    <location>
        <begin position="41"/>
        <end position="62"/>
    </location>
</feature>
<keyword evidence="3" id="KW-1185">Reference proteome</keyword>
<sequence>MTVSTILTVAAFLVCIAGLFGSIHVGNRAFAARPPDPLGPLFFIAAAAFGLAAALVLVGTILRMLGA</sequence>
<name>A0A327KV86_9BRAD</name>